<evidence type="ECO:0000313" key="2">
    <source>
        <dbReference type="EMBL" id="MBC3177848.1"/>
    </source>
</evidence>
<keyword evidence="1" id="KW-1133">Transmembrane helix</keyword>
<dbReference type="Proteomes" id="UP000516235">
    <property type="component" value="Chromosome"/>
</dbReference>
<gene>
    <name evidence="2" type="ORF">H7348_00755</name>
    <name evidence="3" type="ORF">IAU68_08445</name>
</gene>
<evidence type="ECO:0000313" key="3">
    <source>
        <dbReference type="EMBL" id="QNP89715.1"/>
    </source>
</evidence>
<keyword evidence="5" id="KW-1185">Reference proteome</keyword>
<dbReference type="EMBL" id="JACMYE010000001">
    <property type="protein sequence ID" value="MBC3177848.1"/>
    <property type="molecule type" value="Genomic_DNA"/>
</dbReference>
<dbReference type="AlphaFoldDB" id="A0A7H0JXE9"/>
<dbReference type="KEGG" id="cluj:IAU68_08445"/>
<evidence type="ECO:0000313" key="5">
    <source>
        <dbReference type="Proteomes" id="UP000642876"/>
    </source>
</evidence>
<keyword evidence="1" id="KW-0812">Transmembrane</keyword>
<name>A0A7H0JXE9_9CORY</name>
<protein>
    <submittedName>
        <fullName evidence="3">Uncharacterized protein</fullName>
    </submittedName>
</protein>
<feature type="transmembrane region" description="Helical" evidence="1">
    <location>
        <begin position="65"/>
        <end position="86"/>
    </location>
</feature>
<sequence length="87" mass="9303">MILPIGGVRPHALAAGLIGFGVVCMITAPNLDDWRALTFLGLALAIPSVVWLVADRWFGRPRGVLWWVLIAASVALGVWGIALFPAK</sequence>
<organism evidence="3 4">
    <name type="scientific">Corynebacterium lujinxingii</name>
    <dbReference type="NCBI Taxonomy" id="2763010"/>
    <lineage>
        <taxon>Bacteria</taxon>
        <taxon>Bacillati</taxon>
        <taxon>Actinomycetota</taxon>
        <taxon>Actinomycetes</taxon>
        <taxon>Mycobacteriales</taxon>
        <taxon>Corynebacteriaceae</taxon>
        <taxon>Corynebacterium</taxon>
    </lineage>
</organism>
<proteinExistence type="predicted"/>
<dbReference type="RefSeq" id="WP_171192857.1">
    <property type="nucleotide sequence ID" value="NZ_CP061032.1"/>
</dbReference>
<reference evidence="4 5" key="1">
    <citation type="submission" date="2020-08" db="EMBL/GenBank/DDBJ databases">
        <title>novel species in genus Corynebacterium.</title>
        <authorList>
            <person name="Zhang G."/>
        </authorList>
    </citation>
    <scope>NUCLEOTIDE SEQUENCE [LARGE SCALE GENOMIC DNA]</scope>
    <source>
        <strain evidence="4 5">zg-917</strain>
        <strain evidence="3">Zg-917</strain>
    </source>
</reference>
<dbReference type="EMBL" id="CP061032">
    <property type="protein sequence ID" value="QNP89715.1"/>
    <property type="molecule type" value="Genomic_DNA"/>
</dbReference>
<evidence type="ECO:0000256" key="1">
    <source>
        <dbReference type="SAM" id="Phobius"/>
    </source>
</evidence>
<evidence type="ECO:0000313" key="4">
    <source>
        <dbReference type="Proteomes" id="UP000516235"/>
    </source>
</evidence>
<keyword evidence="1" id="KW-0472">Membrane</keyword>
<dbReference type="Proteomes" id="UP000642876">
    <property type="component" value="Unassembled WGS sequence"/>
</dbReference>
<feature type="transmembrane region" description="Helical" evidence="1">
    <location>
        <begin position="12"/>
        <end position="28"/>
    </location>
</feature>
<accession>A0A7H0JXE9</accession>
<feature type="transmembrane region" description="Helical" evidence="1">
    <location>
        <begin position="34"/>
        <end position="53"/>
    </location>
</feature>